<dbReference type="Pfam" id="PF12239">
    <property type="entry name" value="DUF3605"/>
    <property type="match status" value="2"/>
</dbReference>
<dbReference type="InterPro" id="IPR022036">
    <property type="entry name" value="DUF3605"/>
</dbReference>
<keyword evidence="3" id="KW-1185">Reference proteome</keyword>
<dbReference type="GO" id="GO:0005737">
    <property type="term" value="C:cytoplasm"/>
    <property type="evidence" value="ECO:0007669"/>
    <property type="project" value="TreeGrafter"/>
</dbReference>
<sequence length="290" mass="31946">MLSSTATYTAALREVGQGQLVLRGAKDTPPNLASSVPGPSTLPISSQGPAASRPALFTWSQLLDIVSTGNLQKLSRHPEDLREYFAWIDQIKLRYGSVHSYLLAEKLTAPKLIRKGKGTVHPAPLSKGFSEATCFQSHFVPGEDCQILVNDWPYSIPKDVTHHVVWSHLPILHRDLVDDAQFDSVTTDLAWAVIAKRGLCGTLSPLHGLQIPSIHQHLVHLPTLLPENTDEAQKDRIGLAVKSACSHLVDFINTHWDLERHEACFFANPPSLQSVPSLAHFHVLIRPLSS</sequence>
<protein>
    <submittedName>
        <fullName evidence="2">Uncharacterized protein</fullName>
    </submittedName>
</protein>
<dbReference type="OrthoDB" id="498286at2759"/>
<evidence type="ECO:0000313" key="2">
    <source>
        <dbReference type="EMBL" id="PWZ00533.1"/>
    </source>
</evidence>
<dbReference type="EMBL" id="KZ819192">
    <property type="protein sequence ID" value="PWZ00533.1"/>
    <property type="molecule type" value="Genomic_DNA"/>
</dbReference>
<evidence type="ECO:0000256" key="1">
    <source>
        <dbReference type="SAM" id="MobiDB-lite"/>
    </source>
</evidence>
<gene>
    <name evidence="2" type="ORF">BCV70DRAFT_159925</name>
</gene>
<dbReference type="STRING" id="1882483.A0A317XRW3"/>
<dbReference type="PANTHER" id="PTHR35020">
    <property type="entry name" value="N-ACETYLGLUCOSAMINE-INDUCED PROTEIN 1"/>
    <property type="match status" value="1"/>
</dbReference>
<feature type="compositionally biased region" description="Polar residues" evidence="1">
    <location>
        <begin position="31"/>
        <end position="47"/>
    </location>
</feature>
<dbReference type="AlphaFoldDB" id="A0A317XRW3"/>
<dbReference type="InParanoid" id="A0A317XRW3"/>
<proteinExistence type="predicted"/>
<accession>A0A317XRW3</accession>
<dbReference type="Proteomes" id="UP000246740">
    <property type="component" value="Unassembled WGS sequence"/>
</dbReference>
<reference evidence="2 3" key="1">
    <citation type="journal article" date="2018" name="Mol. Biol. Evol.">
        <title>Broad Genomic Sampling Reveals a Smut Pathogenic Ancestry of the Fungal Clade Ustilaginomycotina.</title>
        <authorList>
            <person name="Kijpornyongpan T."/>
            <person name="Mondo S.J."/>
            <person name="Barry K."/>
            <person name="Sandor L."/>
            <person name="Lee J."/>
            <person name="Lipzen A."/>
            <person name="Pangilinan J."/>
            <person name="LaButti K."/>
            <person name="Hainaut M."/>
            <person name="Henrissat B."/>
            <person name="Grigoriev I.V."/>
            <person name="Spatafora J.W."/>
            <person name="Aime M.C."/>
        </authorList>
    </citation>
    <scope>NUCLEOTIDE SEQUENCE [LARGE SCALE GENOMIC DNA]</scope>
    <source>
        <strain evidence="2 3">MCA 3645</strain>
    </source>
</reference>
<name>A0A317XRW3_9BASI</name>
<dbReference type="GO" id="GO:0006044">
    <property type="term" value="P:N-acetylglucosamine metabolic process"/>
    <property type="evidence" value="ECO:0007669"/>
    <property type="project" value="TreeGrafter"/>
</dbReference>
<dbReference type="PANTHER" id="PTHR35020:SF2">
    <property type="entry name" value="N-ACETYLGLUCOSAMINE-INDUCED PROTEIN 1"/>
    <property type="match status" value="1"/>
</dbReference>
<evidence type="ECO:0000313" key="3">
    <source>
        <dbReference type="Proteomes" id="UP000246740"/>
    </source>
</evidence>
<feature type="region of interest" description="Disordered" evidence="1">
    <location>
        <begin position="24"/>
        <end position="47"/>
    </location>
</feature>
<organism evidence="2 3">
    <name type="scientific">Testicularia cyperi</name>
    <dbReference type="NCBI Taxonomy" id="1882483"/>
    <lineage>
        <taxon>Eukaryota</taxon>
        <taxon>Fungi</taxon>
        <taxon>Dikarya</taxon>
        <taxon>Basidiomycota</taxon>
        <taxon>Ustilaginomycotina</taxon>
        <taxon>Ustilaginomycetes</taxon>
        <taxon>Ustilaginales</taxon>
        <taxon>Anthracoideaceae</taxon>
        <taxon>Testicularia</taxon>
    </lineage>
</organism>